<dbReference type="InterPro" id="IPR017871">
    <property type="entry name" value="ABC_transporter-like_CS"/>
</dbReference>
<proteinExistence type="inferred from homology"/>
<organism evidence="8 9">
    <name type="scientific">Oryzisolibacter propanilivorax</name>
    <dbReference type="NCBI Taxonomy" id="1527607"/>
    <lineage>
        <taxon>Bacteria</taxon>
        <taxon>Pseudomonadati</taxon>
        <taxon>Pseudomonadota</taxon>
        <taxon>Betaproteobacteria</taxon>
        <taxon>Burkholderiales</taxon>
        <taxon>Comamonadaceae</taxon>
        <taxon>Oryzisolibacter</taxon>
    </lineage>
</organism>
<dbReference type="InterPro" id="IPR003593">
    <property type="entry name" value="AAA+_ATPase"/>
</dbReference>
<comment type="similarity">
    <text evidence="1">Belongs to the ABC transporter superfamily.</text>
</comment>
<evidence type="ECO:0000256" key="3">
    <source>
        <dbReference type="ARBA" id="ARBA00022475"/>
    </source>
</evidence>
<dbReference type="CDD" id="cd03224">
    <property type="entry name" value="ABC_TM1139_LivF_branched"/>
    <property type="match status" value="1"/>
</dbReference>
<keyword evidence="3" id="KW-1003">Cell membrane</keyword>
<keyword evidence="5 8" id="KW-0067">ATP-binding</keyword>
<feature type="domain" description="ABC transporter" evidence="7">
    <location>
        <begin position="15"/>
        <end position="246"/>
    </location>
</feature>
<evidence type="ECO:0000313" key="8">
    <source>
        <dbReference type="EMBL" id="SDM18174.1"/>
    </source>
</evidence>
<dbReference type="InterPro" id="IPR027417">
    <property type="entry name" value="P-loop_NTPase"/>
</dbReference>
<protein>
    <submittedName>
        <fullName evidence="8">Branched-chain amino acid transport system ATP-binding protein</fullName>
    </submittedName>
</protein>
<dbReference type="AlphaFoldDB" id="A0A1G9R4K3"/>
<sequence>MTAPTIHTTATTPMLQVQGLFTHYGAICAVDNASLHVNQGEIVSLIGSNGAGKTSLLMTLCGTPRASGGSVLFEGEDITLAPTHLIMRKGIAVSPEGRRVFPQLTVVENLKMGGFFLDKDEIEAGMEHVFHLFPRLKDRSSQRAGTMSGGEQQMLAIGRALMSRPRLLLLDEPTLGLAPLIIAQIFEIIQAIRAEGVTVFLVEQNANRALAIADRGYVLENGRVVLHDTGTALLANAEVRKAYLGG</sequence>
<evidence type="ECO:0000256" key="6">
    <source>
        <dbReference type="ARBA" id="ARBA00022970"/>
    </source>
</evidence>
<dbReference type="PROSITE" id="PS50893">
    <property type="entry name" value="ABC_TRANSPORTER_2"/>
    <property type="match status" value="1"/>
</dbReference>
<evidence type="ECO:0000259" key="7">
    <source>
        <dbReference type="PROSITE" id="PS50893"/>
    </source>
</evidence>
<dbReference type="PROSITE" id="PS00211">
    <property type="entry name" value="ABC_TRANSPORTER_1"/>
    <property type="match status" value="1"/>
</dbReference>
<dbReference type="PANTHER" id="PTHR43820">
    <property type="entry name" value="HIGH-AFFINITY BRANCHED-CHAIN AMINO ACID TRANSPORT ATP-BINDING PROTEIN LIVF"/>
    <property type="match status" value="1"/>
</dbReference>
<evidence type="ECO:0000313" key="9">
    <source>
        <dbReference type="Proteomes" id="UP000198552"/>
    </source>
</evidence>
<dbReference type="Gene3D" id="3.40.50.300">
    <property type="entry name" value="P-loop containing nucleotide triphosphate hydrolases"/>
    <property type="match status" value="1"/>
</dbReference>
<evidence type="ECO:0000256" key="5">
    <source>
        <dbReference type="ARBA" id="ARBA00022840"/>
    </source>
</evidence>
<dbReference type="GO" id="GO:0015807">
    <property type="term" value="P:L-amino acid transport"/>
    <property type="evidence" value="ECO:0007669"/>
    <property type="project" value="TreeGrafter"/>
</dbReference>
<evidence type="ECO:0000256" key="2">
    <source>
        <dbReference type="ARBA" id="ARBA00022448"/>
    </source>
</evidence>
<gene>
    <name evidence="8" type="ORF">SAMN05428957_10324</name>
</gene>
<dbReference type="InterPro" id="IPR052156">
    <property type="entry name" value="BCAA_Transport_ATP-bd_LivF"/>
</dbReference>
<dbReference type="STRING" id="1527607.SAMN05428957_10324"/>
<dbReference type="PANTHER" id="PTHR43820:SF4">
    <property type="entry name" value="HIGH-AFFINITY BRANCHED-CHAIN AMINO ACID TRANSPORT ATP-BINDING PROTEIN LIVF"/>
    <property type="match status" value="1"/>
</dbReference>
<accession>A0A1G9R4K3</accession>
<reference evidence="9" key="1">
    <citation type="submission" date="2016-10" db="EMBL/GenBank/DDBJ databases">
        <authorList>
            <person name="Varghese N."/>
            <person name="Submissions S."/>
        </authorList>
    </citation>
    <scope>NUCLEOTIDE SEQUENCE [LARGE SCALE GENOMIC DNA]</scope>
    <source>
        <strain evidence="9">EPL6</strain>
    </source>
</reference>
<dbReference type="Pfam" id="PF00005">
    <property type="entry name" value="ABC_tran"/>
    <property type="match status" value="1"/>
</dbReference>
<dbReference type="EMBL" id="FNHP01000003">
    <property type="protein sequence ID" value="SDM18174.1"/>
    <property type="molecule type" value="Genomic_DNA"/>
</dbReference>
<name>A0A1G9R4K3_9BURK</name>
<keyword evidence="6" id="KW-0029">Amino-acid transport</keyword>
<keyword evidence="3" id="KW-0472">Membrane</keyword>
<keyword evidence="2" id="KW-0813">Transport</keyword>
<dbReference type="GO" id="GO:0005524">
    <property type="term" value="F:ATP binding"/>
    <property type="evidence" value="ECO:0007669"/>
    <property type="project" value="UniProtKB-KW"/>
</dbReference>
<dbReference type="Proteomes" id="UP000198552">
    <property type="component" value="Unassembled WGS sequence"/>
</dbReference>
<dbReference type="GO" id="GO:0016887">
    <property type="term" value="F:ATP hydrolysis activity"/>
    <property type="evidence" value="ECO:0007669"/>
    <property type="project" value="InterPro"/>
</dbReference>
<dbReference type="GO" id="GO:0015658">
    <property type="term" value="F:branched-chain amino acid transmembrane transporter activity"/>
    <property type="evidence" value="ECO:0007669"/>
    <property type="project" value="InterPro"/>
</dbReference>
<dbReference type="PIRSF" id="PIRSF039137">
    <property type="entry name" value="ABC_branched_ATPase"/>
    <property type="match status" value="1"/>
</dbReference>
<dbReference type="SMART" id="SM00382">
    <property type="entry name" value="AAA"/>
    <property type="match status" value="1"/>
</dbReference>
<keyword evidence="9" id="KW-1185">Reference proteome</keyword>
<keyword evidence="4" id="KW-0547">Nucleotide-binding</keyword>
<evidence type="ECO:0000256" key="4">
    <source>
        <dbReference type="ARBA" id="ARBA00022741"/>
    </source>
</evidence>
<dbReference type="InterPro" id="IPR030660">
    <property type="entry name" value="ABC_branched_ATPase_LivF/BraG"/>
</dbReference>
<dbReference type="InterPro" id="IPR003439">
    <property type="entry name" value="ABC_transporter-like_ATP-bd"/>
</dbReference>
<dbReference type="SUPFAM" id="SSF52540">
    <property type="entry name" value="P-loop containing nucleoside triphosphate hydrolases"/>
    <property type="match status" value="1"/>
</dbReference>
<evidence type="ECO:0000256" key="1">
    <source>
        <dbReference type="ARBA" id="ARBA00005417"/>
    </source>
</evidence>